<evidence type="ECO:0000313" key="1">
    <source>
        <dbReference type="EMBL" id="KAK3044319.1"/>
    </source>
</evidence>
<evidence type="ECO:0000313" key="2">
    <source>
        <dbReference type="Proteomes" id="UP001186974"/>
    </source>
</evidence>
<dbReference type="EMBL" id="JAWDJW010012109">
    <property type="protein sequence ID" value="KAK3044319.1"/>
    <property type="molecule type" value="Genomic_DNA"/>
</dbReference>
<dbReference type="Proteomes" id="UP001186974">
    <property type="component" value="Unassembled WGS sequence"/>
</dbReference>
<sequence length="310" mass="34162">MATNAPTTAPQPVQVGPDTPISVKIALQGSVRKYKIALGDLGPNVLPGKLRQLLQVPEGEEIILERFSDSAGSYITLDPSNPHVYKTLFRAAKAKLKLRLRATLLNDKLHTVIEAITPITSTLRLDPAQMASRPYSFPVAHPSALASESTLHPHTHSIPHVAQQTRSQHLNVNLDGEGEAPVPRSFPARESTSPSLHEIKHNNHLEYRKPSDMPMLDFFAELANISRARELALRMKDAPAQTSPCSWSVYCNACDKPMANAHYHCAICDDGDYDLCESCVRVGMHCPGEDHWLIKRFVSGGKVINSTTER</sequence>
<protein>
    <submittedName>
        <fullName evidence="1">Uncharacterized protein</fullName>
    </submittedName>
</protein>
<proteinExistence type="predicted"/>
<comment type="caution">
    <text evidence="1">The sequence shown here is derived from an EMBL/GenBank/DDBJ whole genome shotgun (WGS) entry which is preliminary data.</text>
</comment>
<organism evidence="1 2">
    <name type="scientific">Coniosporium uncinatum</name>
    <dbReference type="NCBI Taxonomy" id="93489"/>
    <lineage>
        <taxon>Eukaryota</taxon>
        <taxon>Fungi</taxon>
        <taxon>Dikarya</taxon>
        <taxon>Ascomycota</taxon>
        <taxon>Pezizomycotina</taxon>
        <taxon>Dothideomycetes</taxon>
        <taxon>Dothideomycetes incertae sedis</taxon>
        <taxon>Coniosporium</taxon>
    </lineage>
</organism>
<accession>A0ACC3CTG7</accession>
<reference evidence="1" key="1">
    <citation type="submission" date="2024-09" db="EMBL/GenBank/DDBJ databases">
        <title>Black Yeasts Isolated from many extreme environments.</title>
        <authorList>
            <person name="Coleine C."/>
            <person name="Stajich J.E."/>
            <person name="Selbmann L."/>
        </authorList>
    </citation>
    <scope>NUCLEOTIDE SEQUENCE</scope>
    <source>
        <strain evidence="1">CCFEE 5737</strain>
    </source>
</reference>
<feature type="non-terminal residue" evidence="1">
    <location>
        <position position="310"/>
    </location>
</feature>
<name>A0ACC3CTG7_9PEZI</name>
<gene>
    <name evidence="1" type="ORF">LTS18_001598</name>
</gene>
<keyword evidence="2" id="KW-1185">Reference proteome</keyword>